<protein>
    <submittedName>
        <fullName evidence="5">GntR family glv operon transcriptional regulator/GntR family transcriptional regulator</fullName>
    </submittedName>
</protein>
<accession>A0A4Q7PTX7</accession>
<name>A0A4Q7PTX7_9FIRM</name>
<dbReference type="Gene3D" id="3.40.1410.10">
    <property type="entry name" value="Chorismate lyase-like"/>
    <property type="match status" value="1"/>
</dbReference>
<dbReference type="InterPro" id="IPR000524">
    <property type="entry name" value="Tscrpt_reg_HTH_GntR"/>
</dbReference>
<evidence type="ECO:0000259" key="4">
    <source>
        <dbReference type="PROSITE" id="PS50949"/>
    </source>
</evidence>
<dbReference type="GO" id="GO:0045892">
    <property type="term" value="P:negative regulation of DNA-templated transcription"/>
    <property type="evidence" value="ECO:0007669"/>
    <property type="project" value="TreeGrafter"/>
</dbReference>
<dbReference type="PANTHER" id="PTHR44846">
    <property type="entry name" value="MANNOSYL-D-GLYCERATE TRANSPORT/METABOLISM SYSTEM REPRESSOR MNGR-RELATED"/>
    <property type="match status" value="1"/>
</dbReference>
<keyword evidence="6" id="KW-1185">Reference proteome</keyword>
<dbReference type="InterPro" id="IPR050679">
    <property type="entry name" value="Bact_HTH_transcr_reg"/>
</dbReference>
<dbReference type="PRINTS" id="PR00035">
    <property type="entry name" value="HTHGNTR"/>
</dbReference>
<dbReference type="RefSeq" id="WP_130433452.1">
    <property type="nucleotide sequence ID" value="NZ_SGXF01000001.1"/>
</dbReference>
<dbReference type="GO" id="GO:0003700">
    <property type="term" value="F:DNA-binding transcription factor activity"/>
    <property type="evidence" value="ECO:0007669"/>
    <property type="project" value="InterPro"/>
</dbReference>
<dbReference type="SUPFAM" id="SSF46785">
    <property type="entry name" value="Winged helix' DNA-binding domain"/>
    <property type="match status" value="1"/>
</dbReference>
<dbReference type="SMART" id="SM00866">
    <property type="entry name" value="UTRA"/>
    <property type="match status" value="1"/>
</dbReference>
<evidence type="ECO:0000256" key="1">
    <source>
        <dbReference type="ARBA" id="ARBA00023015"/>
    </source>
</evidence>
<dbReference type="SMART" id="SM00345">
    <property type="entry name" value="HTH_GNTR"/>
    <property type="match status" value="1"/>
</dbReference>
<dbReference type="Pfam" id="PF00392">
    <property type="entry name" value="GntR"/>
    <property type="match status" value="1"/>
</dbReference>
<dbReference type="OrthoDB" id="9801546at2"/>
<reference evidence="5 6" key="1">
    <citation type="submission" date="2019-02" db="EMBL/GenBank/DDBJ databases">
        <title>Genomic Encyclopedia of Type Strains, Phase IV (KMG-IV): sequencing the most valuable type-strain genomes for metagenomic binning, comparative biology and taxonomic classification.</title>
        <authorList>
            <person name="Goeker M."/>
        </authorList>
    </citation>
    <scope>NUCLEOTIDE SEQUENCE [LARGE SCALE GENOMIC DNA]</scope>
    <source>
        <strain evidence="5 6">DSM 29486</strain>
    </source>
</reference>
<dbReference type="PROSITE" id="PS50949">
    <property type="entry name" value="HTH_GNTR"/>
    <property type="match status" value="1"/>
</dbReference>
<dbReference type="Proteomes" id="UP000292927">
    <property type="component" value="Unassembled WGS sequence"/>
</dbReference>
<dbReference type="CDD" id="cd07377">
    <property type="entry name" value="WHTH_GntR"/>
    <property type="match status" value="1"/>
</dbReference>
<dbReference type="EMBL" id="SGXF01000001">
    <property type="protein sequence ID" value="RZT02780.1"/>
    <property type="molecule type" value="Genomic_DNA"/>
</dbReference>
<dbReference type="InterPro" id="IPR028978">
    <property type="entry name" value="Chorismate_lyase_/UTRA_dom_sf"/>
</dbReference>
<comment type="caution">
    <text evidence="5">The sequence shown here is derived from an EMBL/GenBank/DDBJ whole genome shotgun (WGS) entry which is preliminary data.</text>
</comment>
<dbReference type="SUPFAM" id="SSF64288">
    <property type="entry name" value="Chorismate lyase-like"/>
    <property type="match status" value="1"/>
</dbReference>
<dbReference type="InterPro" id="IPR036390">
    <property type="entry name" value="WH_DNA-bd_sf"/>
</dbReference>
<organism evidence="5 6">
    <name type="scientific">Cuneatibacter caecimuris</name>
    <dbReference type="NCBI Taxonomy" id="1796618"/>
    <lineage>
        <taxon>Bacteria</taxon>
        <taxon>Bacillati</taxon>
        <taxon>Bacillota</taxon>
        <taxon>Clostridia</taxon>
        <taxon>Lachnospirales</taxon>
        <taxon>Lachnospiraceae</taxon>
        <taxon>Cuneatibacter</taxon>
    </lineage>
</organism>
<evidence type="ECO:0000256" key="3">
    <source>
        <dbReference type="ARBA" id="ARBA00023163"/>
    </source>
</evidence>
<feature type="domain" description="HTH gntR-type" evidence="4">
    <location>
        <begin position="5"/>
        <end position="73"/>
    </location>
</feature>
<evidence type="ECO:0000313" key="6">
    <source>
        <dbReference type="Proteomes" id="UP000292927"/>
    </source>
</evidence>
<dbReference type="Pfam" id="PF07702">
    <property type="entry name" value="UTRA"/>
    <property type="match status" value="1"/>
</dbReference>
<dbReference type="AlphaFoldDB" id="A0A4Q7PTX7"/>
<keyword evidence="1" id="KW-0805">Transcription regulation</keyword>
<proteinExistence type="predicted"/>
<dbReference type="Gene3D" id="1.10.10.10">
    <property type="entry name" value="Winged helix-like DNA-binding domain superfamily/Winged helix DNA-binding domain"/>
    <property type="match status" value="1"/>
</dbReference>
<dbReference type="InterPro" id="IPR011663">
    <property type="entry name" value="UTRA"/>
</dbReference>
<keyword evidence="3" id="KW-0804">Transcription</keyword>
<dbReference type="InterPro" id="IPR036388">
    <property type="entry name" value="WH-like_DNA-bd_sf"/>
</dbReference>
<evidence type="ECO:0000313" key="5">
    <source>
        <dbReference type="EMBL" id="RZT02780.1"/>
    </source>
</evidence>
<dbReference type="PANTHER" id="PTHR44846:SF1">
    <property type="entry name" value="MANNOSYL-D-GLYCERATE TRANSPORT_METABOLISM SYSTEM REPRESSOR MNGR-RELATED"/>
    <property type="match status" value="1"/>
</dbReference>
<evidence type="ECO:0000256" key="2">
    <source>
        <dbReference type="ARBA" id="ARBA00023125"/>
    </source>
</evidence>
<sequence>MRTKMLAYQKVYEKIKEEILASRYGIGTLMPTEAELEKEYGVSRSTIRKAMELLAGDGYVDIRQGRGTMIRDFSAKQDYTHVTSVTESLKKKGYLVSTRKLYIEKNRAPERIAGLLELQPSEEVAHVQRIQEADGKPVCIMENYIPYRLVPGIEKEMGIVSLYQHLEENYQFEIERTKDTISAVTANFFEAEILGVPVGAALLHVDRVCYSPAGNPVCCDRVKILGSYYQIEVEGFGRMR</sequence>
<dbReference type="GO" id="GO:0003677">
    <property type="term" value="F:DNA binding"/>
    <property type="evidence" value="ECO:0007669"/>
    <property type="project" value="UniProtKB-KW"/>
</dbReference>
<keyword evidence="2" id="KW-0238">DNA-binding</keyword>
<gene>
    <name evidence="5" type="ORF">EV209_0905</name>
</gene>